<gene>
    <name evidence="1" type="ORF">GCM10011589_16900</name>
</gene>
<dbReference type="EMBL" id="BMMI01000003">
    <property type="protein sequence ID" value="GGL61436.1"/>
    <property type="molecule type" value="Genomic_DNA"/>
</dbReference>
<reference evidence="2" key="1">
    <citation type="journal article" date="2019" name="Int. J. Syst. Evol. Microbiol.">
        <title>The Global Catalogue of Microorganisms (GCM) 10K type strain sequencing project: providing services to taxonomists for standard genome sequencing and annotation.</title>
        <authorList>
            <consortium name="The Broad Institute Genomics Platform"/>
            <consortium name="The Broad Institute Genome Sequencing Center for Infectious Disease"/>
            <person name="Wu L."/>
            <person name="Ma J."/>
        </authorList>
    </citation>
    <scope>NUCLEOTIDE SEQUENCE [LARGE SCALE GENOMIC DNA]</scope>
    <source>
        <strain evidence="2">CGMCC 4.5581</strain>
    </source>
</reference>
<evidence type="ECO:0000313" key="2">
    <source>
        <dbReference type="Proteomes" id="UP000648663"/>
    </source>
</evidence>
<dbReference type="Proteomes" id="UP000648663">
    <property type="component" value="Unassembled WGS sequence"/>
</dbReference>
<organism evidence="1 2">
    <name type="scientific">Modestobacter marinus</name>
    <dbReference type="NCBI Taxonomy" id="477641"/>
    <lineage>
        <taxon>Bacteria</taxon>
        <taxon>Bacillati</taxon>
        <taxon>Actinomycetota</taxon>
        <taxon>Actinomycetes</taxon>
        <taxon>Geodermatophilales</taxon>
        <taxon>Geodermatophilaceae</taxon>
        <taxon>Modestobacter</taxon>
    </lineage>
</organism>
<accession>A0ABQ2FWI7</accession>
<comment type="caution">
    <text evidence="1">The sequence shown here is derived from an EMBL/GenBank/DDBJ whole genome shotgun (WGS) entry which is preliminary data.</text>
</comment>
<evidence type="ECO:0000313" key="1">
    <source>
        <dbReference type="EMBL" id="GGL61436.1"/>
    </source>
</evidence>
<name>A0ABQ2FWI7_9ACTN</name>
<sequence>MRGVGWCGAAWDPAVGTRTVATVTIPLRPGAGPAARPAARPTGPDPLAPLLELPGVAAAAEDARAAVDRLLGHKVLRRESAGVSAESALRGARASAALEGVDRPLADLRAGEVTDPVVQGALRVSVGLGSMVETWERAPGQVLARLHVLAATGLAEPADLGRPSGAAGPRLGGLFSIITGSTTVPAVVVAGVVHGELAALAPFGVQDGVVARAAARLVGISRGLDRKAVTVPEVGFAELGRDAYEAALEGYRTGGPAGVAGWLVHCCRATAHGATEGLAICESLLRG</sequence>
<proteinExistence type="predicted"/>
<keyword evidence="2" id="KW-1185">Reference proteome</keyword>
<protein>
    <submittedName>
        <fullName evidence="1">Oxidoreductase</fullName>
    </submittedName>
</protein>